<feature type="domain" description="Radical SAM core" evidence="10">
    <location>
        <begin position="17"/>
        <end position="238"/>
    </location>
</feature>
<dbReference type="EMBL" id="JANDBC010000003">
    <property type="protein sequence ID" value="MCP9292555.1"/>
    <property type="molecule type" value="Genomic_DNA"/>
</dbReference>
<keyword evidence="5 9" id="KW-0479">Metal-binding</keyword>
<keyword evidence="11" id="KW-0670">Pyruvate</keyword>
<evidence type="ECO:0000256" key="1">
    <source>
        <dbReference type="ARBA" id="ARBA00002918"/>
    </source>
</evidence>
<evidence type="ECO:0000256" key="3">
    <source>
        <dbReference type="ARBA" id="ARBA00022485"/>
    </source>
</evidence>
<dbReference type="InterPro" id="IPR034457">
    <property type="entry name" value="Organic_radical-activating"/>
</dbReference>
<dbReference type="GO" id="GO:0043365">
    <property type="term" value="F:[formate-C-acetyltransferase]-activating enzyme activity"/>
    <property type="evidence" value="ECO:0007669"/>
    <property type="project" value="UniProtKB-UniRule"/>
</dbReference>
<dbReference type="InterPro" id="IPR058240">
    <property type="entry name" value="rSAM_sf"/>
</dbReference>
<dbReference type="PROSITE" id="PS51918">
    <property type="entry name" value="RADICAL_SAM"/>
    <property type="match status" value="1"/>
</dbReference>
<evidence type="ECO:0000259" key="10">
    <source>
        <dbReference type="PROSITE" id="PS51918"/>
    </source>
</evidence>
<comment type="caution">
    <text evidence="11">The sequence shown here is derived from an EMBL/GenBank/DDBJ whole genome shotgun (WGS) entry which is preliminary data.</text>
</comment>
<dbReference type="GO" id="GO:0046872">
    <property type="term" value="F:metal ion binding"/>
    <property type="evidence" value="ECO:0007669"/>
    <property type="project" value="UniProtKB-UniRule"/>
</dbReference>
<name>A0A9X2RFC3_9BACT</name>
<evidence type="ECO:0000313" key="11">
    <source>
        <dbReference type="EMBL" id="MCP9292555.1"/>
    </source>
</evidence>
<dbReference type="EC" id="1.97.1.4" evidence="9"/>
<gene>
    <name evidence="11" type="primary">pflA</name>
    <name evidence="11" type="ORF">NM125_13285</name>
</gene>
<dbReference type="InterPro" id="IPR007197">
    <property type="entry name" value="rSAM"/>
</dbReference>
<keyword evidence="8 9" id="KW-0411">Iron-sulfur</keyword>
<organism evidence="11 12">
    <name type="scientific">Gracilimonas sediminicola</name>
    <dbReference type="NCBI Taxonomy" id="2952158"/>
    <lineage>
        <taxon>Bacteria</taxon>
        <taxon>Pseudomonadati</taxon>
        <taxon>Balneolota</taxon>
        <taxon>Balneolia</taxon>
        <taxon>Balneolales</taxon>
        <taxon>Balneolaceae</taxon>
        <taxon>Gracilimonas</taxon>
    </lineage>
</organism>
<dbReference type="NCBIfam" id="TIGR02493">
    <property type="entry name" value="PFLA"/>
    <property type="match status" value="1"/>
</dbReference>
<dbReference type="PANTHER" id="PTHR30352:SF5">
    <property type="entry name" value="PYRUVATE FORMATE-LYASE 1-ACTIVATING ENZYME"/>
    <property type="match status" value="1"/>
</dbReference>
<dbReference type="GO" id="GO:0005737">
    <property type="term" value="C:cytoplasm"/>
    <property type="evidence" value="ECO:0007669"/>
    <property type="project" value="UniProtKB-SubCell"/>
</dbReference>
<keyword evidence="7 9" id="KW-0408">Iron</keyword>
<dbReference type="CDD" id="cd01335">
    <property type="entry name" value="Radical_SAM"/>
    <property type="match status" value="1"/>
</dbReference>
<keyword evidence="6 9" id="KW-0560">Oxidoreductase</keyword>
<comment type="function">
    <text evidence="9">Activation of pyruvate formate-lyase under anaerobic conditions by generation of an organic free radical, using S-adenosylmethionine and reduced flavodoxin as cosubstrates to produce 5'-deoxy-adenosine.</text>
</comment>
<comment type="similarity">
    <text evidence="2 9">Belongs to the organic radical-activating enzymes family.</text>
</comment>
<dbReference type="SUPFAM" id="SSF102114">
    <property type="entry name" value="Radical SAM enzymes"/>
    <property type="match status" value="1"/>
</dbReference>
<dbReference type="Gene3D" id="3.20.20.70">
    <property type="entry name" value="Aldolase class I"/>
    <property type="match status" value="1"/>
</dbReference>
<protein>
    <recommendedName>
        <fullName evidence="9">Pyruvate formate-lyase-activating enzyme</fullName>
        <ecNumber evidence="9">1.97.1.4</ecNumber>
    </recommendedName>
</protein>
<keyword evidence="12" id="KW-1185">Reference proteome</keyword>
<evidence type="ECO:0000256" key="8">
    <source>
        <dbReference type="ARBA" id="ARBA00023014"/>
    </source>
</evidence>
<comment type="catalytic activity">
    <reaction evidence="9">
        <text>glycyl-[formate C-acetyltransferase] + reduced [flavodoxin] + S-adenosyl-L-methionine = glycin-2-yl radical-[formate C-acetyltransferase] + semiquinone [flavodoxin] + 5'-deoxyadenosine + L-methionine + H(+)</text>
        <dbReference type="Rhea" id="RHEA:19225"/>
        <dbReference type="Rhea" id="RHEA-COMP:10622"/>
        <dbReference type="Rhea" id="RHEA-COMP:12190"/>
        <dbReference type="Rhea" id="RHEA-COMP:12191"/>
        <dbReference type="Rhea" id="RHEA-COMP:14480"/>
        <dbReference type="ChEBI" id="CHEBI:15378"/>
        <dbReference type="ChEBI" id="CHEBI:17319"/>
        <dbReference type="ChEBI" id="CHEBI:29947"/>
        <dbReference type="ChEBI" id="CHEBI:32722"/>
        <dbReference type="ChEBI" id="CHEBI:57618"/>
        <dbReference type="ChEBI" id="CHEBI:57844"/>
        <dbReference type="ChEBI" id="CHEBI:59789"/>
        <dbReference type="ChEBI" id="CHEBI:140311"/>
        <dbReference type="EC" id="1.97.1.4"/>
    </reaction>
</comment>
<evidence type="ECO:0000256" key="9">
    <source>
        <dbReference type="RuleBase" id="RU362053"/>
    </source>
</evidence>
<evidence type="ECO:0000256" key="2">
    <source>
        <dbReference type="ARBA" id="ARBA00009777"/>
    </source>
</evidence>
<reference evidence="11" key="1">
    <citation type="submission" date="2022-06" db="EMBL/GenBank/DDBJ databases">
        <title>Gracilimonas sp. CAU 1638 isolated from sea sediment.</title>
        <authorList>
            <person name="Kim W."/>
        </authorList>
    </citation>
    <scope>NUCLEOTIDE SEQUENCE</scope>
    <source>
        <strain evidence="11">CAU 1638</strain>
    </source>
</reference>
<evidence type="ECO:0000313" key="12">
    <source>
        <dbReference type="Proteomes" id="UP001139125"/>
    </source>
</evidence>
<keyword evidence="4 9" id="KW-0949">S-adenosyl-L-methionine</keyword>
<comment type="function">
    <text evidence="1">Activation of pyruvate formate-lyase 1 under anaerobic conditions by generation of an organic free radical, using S-adenosylmethionine and reduced flavodoxin as cosubstrates to produce 5'-deoxy-adenosine.</text>
</comment>
<dbReference type="SFLD" id="SFLDS00029">
    <property type="entry name" value="Radical_SAM"/>
    <property type="match status" value="1"/>
</dbReference>
<evidence type="ECO:0000256" key="6">
    <source>
        <dbReference type="ARBA" id="ARBA00023002"/>
    </source>
</evidence>
<evidence type="ECO:0000256" key="4">
    <source>
        <dbReference type="ARBA" id="ARBA00022691"/>
    </source>
</evidence>
<dbReference type="Proteomes" id="UP001139125">
    <property type="component" value="Unassembled WGS sequence"/>
</dbReference>
<keyword evidence="3 9" id="KW-0004">4Fe-4S</keyword>
<dbReference type="RefSeq" id="WP_255135448.1">
    <property type="nucleotide sequence ID" value="NZ_JANDBC010000003.1"/>
</dbReference>
<dbReference type="Pfam" id="PF04055">
    <property type="entry name" value="Radical_SAM"/>
    <property type="match status" value="1"/>
</dbReference>
<dbReference type="InterPro" id="IPR012838">
    <property type="entry name" value="PFL1_activating"/>
</dbReference>
<dbReference type="SFLD" id="SFLDG01066">
    <property type="entry name" value="organic_radical-activating_enz"/>
    <property type="match status" value="1"/>
</dbReference>
<keyword evidence="9" id="KW-0963">Cytoplasm</keyword>
<comment type="cofactor">
    <cofactor evidence="9">
        <name>[4Fe-4S] cluster</name>
        <dbReference type="ChEBI" id="CHEBI:49883"/>
    </cofactor>
    <text evidence="9">Binds 1 [4Fe-4S] cluster. The cluster is coordinated with 3 cysteines and an exchangeable S-adenosyl-L-methionine.</text>
</comment>
<evidence type="ECO:0000256" key="7">
    <source>
        <dbReference type="ARBA" id="ARBA00023004"/>
    </source>
</evidence>
<dbReference type="PROSITE" id="PS01087">
    <property type="entry name" value="RADICAL_ACTIVATING"/>
    <property type="match status" value="1"/>
</dbReference>
<comment type="subcellular location">
    <subcellularLocation>
        <location evidence="9">Cytoplasm</location>
    </subcellularLocation>
</comment>
<dbReference type="GO" id="GO:0051539">
    <property type="term" value="F:4 iron, 4 sulfur cluster binding"/>
    <property type="evidence" value="ECO:0007669"/>
    <property type="project" value="UniProtKB-UniRule"/>
</dbReference>
<proteinExistence type="inferred from homology"/>
<sequence>MENVTGYLHSVETAGTLDGPGIRRVIFLNGCPLKCVYCHNPDSRRYKGGIRTDAFTELRGIARQKEMLLSMKGGVTLSGGEPLWQPDFVKAIFEGSKMMGLHTALDTSGFVGHKADDELLSLTDLVLLDIKHFDPEGYKKVTGVNLQPTLDFAERLAAMNKPVWLRFVLVPGYTDDMNAIAKMAKYARHLGNVERVEVLPFHKMGEYKWEALNMDYELFDTDEPCAALISETKTYFNREGIPVF</sequence>
<accession>A0A9X2RFC3</accession>
<dbReference type="InterPro" id="IPR001989">
    <property type="entry name" value="Radical_activat_CS"/>
</dbReference>
<dbReference type="PANTHER" id="PTHR30352">
    <property type="entry name" value="PYRUVATE FORMATE-LYASE-ACTIVATING ENZYME"/>
    <property type="match status" value="1"/>
</dbReference>
<dbReference type="InterPro" id="IPR013785">
    <property type="entry name" value="Aldolase_TIM"/>
</dbReference>
<evidence type="ECO:0000256" key="5">
    <source>
        <dbReference type="ARBA" id="ARBA00022723"/>
    </source>
</evidence>
<dbReference type="AlphaFoldDB" id="A0A9X2RFC3"/>